<comment type="caution">
    <text evidence="2">The sequence shown here is derived from an EMBL/GenBank/DDBJ whole genome shotgun (WGS) entry which is preliminary data.</text>
</comment>
<accession>A0ABT2SW80</accession>
<protein>
    <submittedName>
        <fullName evidence="2">4-vinyl reductase</fullName>
    </submittedName>
</protein>
<dbReference type="Gene3D" id="3.30.1380.20">
    <property type="entry name" value="Trafficking protein particle complex subunit 3"/>
    <property type="match status" value="1"/>
</dbReference>
<reference evidence="2 3" key="1">
    <citation type="journal article" date="2021" name="ISME Commun">
        <title>Automated analysis of genomic sequences facilitates high-throughput and comprehensive description of bacteria.</title>
        <authorList>
            <person name="Hitch T.C.A."/>
        </authorList>
    </citation>
    <scope>NUCLEOTIDE SEQUENCE [LARGE SCALE GENOMIC DNA]</scope>
    <source>
        <strain evidence="2 3">H4_15</strain>
    </source>
</reference>
<evidence type="ECO:0000313" key="2">
    <source>
        <dbReference type="EMBL" id="MCU6739088.1"/>
    </source>
</evidence>
<proteinExistence type="predicted"/>
<dbReference type="InterPro" id="IPR004096">
    <property type="entry name" value="V4R"/>
</dbReference>
<gene>
    <name evidence="2" type="ORF">OCV55_10495</name>
</gene>
<dbReference type="PANTHER" id="PTHR35090:SF2">
    <property type="entry name" value="ARSR FAMILY TRANSCRIPTIONAL REGULATOR"/>
    <property type="match status" value="1"/>
</dbReference>
<dbReference type="InterPro" id="IPR024096">
    <property type="entry name" value="NO_sig/Golgi_transp_ligand-bd"/>
</dbReference>
<dbReference type="SMART" id="SM00989">
    <property type="entry name" value="V4R"/>
    <property type="match status" value="1"/>
</dbReference>
<dbReference type="Pfam" id="PF02830">
    <property type="entry name" value="V4R"/>
    <property type="match status" value="1"/>
</dbReference>
<sequence>MKNIFEVSLESHYQFEWDKLGNIKKGREHLGEEMPVLVYRLLEYSMNDVLFKNFGIEKTDEIFRQAGYLAGCEFAKNALPLDADESTFVSTLAQTLETLKVGILRMEEVDFEKGEFVITIHEDLDCSGLPPTGEVVCKYDEGFFAGILEAYTKKPFKVREVDCWSSGSRVCRFKGTVDDDR</sequence>
<dbReference type="RefSeq" id="WP_147580580.1">
    <property type="nucleotide sequence ID" value="NZ_JAOQJR010000011.1"/>
</dbReference>
<name>A0ABT2SW80_9FIRM</name>
<evidence type="ECO:0000259" key="1">
    <source>
        <dbReference type="SMART" id="SM00989"/>
    </source>
</evidence>
<organism evidence="2 3">
    <name type="scientific">[Clostridium] ammoniilyticum</name>
    <dbReference type="NCBI Taxonomy" id="2981784"/>
    <lineage>
        <taxon>Bacteria</taxon>
        <taxon>Bacillati</taxon>
        <taxon>Bacillota</taxon>
        <taxon>Erysipelotrichia</taxon>
        <taxon>Erysipelotrichales</taxon>
        <taxon>Coprobacillaceae</taxon>
        <taxon>Faecalibacillus</taxon>
    </lineage>
</organism>
<feature type="domain" description="4-vinyl reductase 4VR" evidence="1">
    <location>
        <begin position="115"/>
        <end position="177"/>
    </location>
</feature>
<keyword evidence="3" id="KW-1185">Reference proteome</keyword>
<evidence type="ECO:0000313" key="3">
    <source>
        <dbReference type="Proteomes" id="UP001208364"/>
    </source>
</evidence>
<dbReference type="Proteomes" id="UP001208364">
    <property type="component" value="Unassembled WGS sequence"/>
</dbReference>
<dbReference type="EMBL" id="JAOQJR010000011">
    <property type="protein sequence ID" value="MCU6739088.1"/>
    <property type="molecule type" value="Genomic_DNA"/>
</dbReference>
<dbReference type="PANTHER" id="PTHR35090">
    <property type="entry name" value="DNA-DIRECTED RNA POLYMERASE SUBUNIT I"/>
    <property type="match status" value="1"/>
</dbReference>
<dbReference type="SUPFAM" id="SSF111126">
    <property type="entry name" value="Ligand-binding domain in the NO signalling and Golgi transport"/>
    <property type="match status" value="1"/>
</dbReference>